<sequence>MPGPSKLAPWTAALAMRTVHRAHDQSLGSGRFVILFDPDTQAGWNGQFRLVAQLRAQIDPEMGNDPMIGEGLWNWAHDCLEDAGAGYHDMTGTVTREVSESFGGLTLRGSTLYVELRASWTPSTPYLGEHLVAWNSLLCHVAGVESDQFLHEVLNTDAR</sequence>
<evidence type="ECO:0008006" key="3">
    <source>
        <dbReference type="Google" id="ProtNLM"/>
    </source>
</evidence>
<proteinExistence type="predicted"/>
<evidence type="ECO:0000313" key="1">
    <source>
        <dbReference type="EMBL" id="SDT92715.1"/>
    </source>
</evidence>
<dbReference type="Proteomes" id="UP000198976">
    <property type="component" value="Chromosome I"/>
</dbReference>
<name>A0ABY0V730_9ACTO</name>
<dbReference type="InterPro" id="IPR021555">
    <property type="entry name" value="DUF3000"/>
</dbReference>
<accession>A0ABY0V730</accession>
<evidence type="ECO:0000313" key="2">
    <source>
        <dbReference type="Proteomes" id="UP000198976"/>
    </source>
</evidence>
<gene>
    <name evidence="1" type="ORF">SAMN04489714_0965</name>
</gene>
<keyword evidence="2" id="KW-1185">Reference proteome</keyword>
<reference evidence="1 2" key="1">
    <citation type="submission" date="2016-10" db="EMBL/GenBank/DDBJ databases">
        <authorList>
            <person name="Varghese N."/>
            <person name="Submissions S."/>
        </authorList>
    </citation>
    <scope>NUCLEOTIDE SEQUENCE [LARGE SCALE GENOMIC DNA]</scope>
    <source>
        <strain evidence="1 2">DSM 9169</strain>
    </source>
</reference>
<dbReference type="Pfam" id="PF11452">
    <property type="entry name" value="DUF3000"/>
    <property type="match status" value="1"/>
</dbReference>
<organism evidence="1 2">
    <name type="scientific">Schaalia radingae</name>
    <dbReference type="NCBI Taxonomy" id="131110"/>
    <lineage>
        <taxon>Bacteria</taxon>
        <taxon>Bacillati</taxon>
        <taxon>Actinomycetota</taxon>
        <taxon>Actinomycetes</taxon>
        <taxon>Actinomycetales</taxon>
        <taxon>Actinomycetaceae</taxon>
        <taxon>Schaalia</taxon>
    </lineage>
</organism>
<protein>
    <recommendedName>
        <fullName evidence="3">DUF3000 domain-containing protein</fullName>
    </recommendedName>
</protein>
<dbReference type="EMBL" id="LT629792">
    <property type="protein sequence ID" value="SDT92715.1"/>
    <property type="molecule type" value="Genomic_DNA"/>
</dbReference>